<comment type="caution">
    <text evidence="1">The sequence shown here is derived from an EMBL/GenBank/DDBJ whole genome shotgun (WGS) entry which is preliminary data.</text>
</comment>
<organism evidence="1 2">
    <name type="scientific">Melia azedarach</name>
    <name type="common">Chinaberry tree</name>
    <dbReference type="NCBI Taxonomy" id="155640"/>
    <lineage>
        <taxon>Eukaryota</taxon>
        <taxon>Viridiplantae</taxon>
        <taxon>Streptophyta</taxon>
        <taxon>Embryophyta</taxon>
        <taxon>Tracheophyta</taxon>
        <taxon>Spermatophyta</taxon>
        <taxon>Magnoliopsida</taxon>
        <taxon>eudicotyledons</taxon>
        <taxon>Gunneridae</taxon>
        <taxon>Pentapetalae</taxon>
        <taxon>rosids</taxon>
        <taxon>malvids</taxon>
        <taxon>Sapindales</taxon>
        <taxon>Meliaceae</taxon>
        <taxon>Melia</taxon>
    </lineage>
</organism>
<gene>
    <name evidence="1" type="ORF">OWV82_004157</name>
</gene>
<dbReference type="EMBL" id="CM051395">
    <property type="protein sequence ID" value="KAJ4725262.1"/>
    <property type="molecule type" value="Genomic_DNA"/>
</dbReference>
<accession>A0ACC1YPA1</accession>
<reference evidence="1 2" key="1">
    <citation type="journal article" date="2023" name="Science">
        <title>Complex scaffold remodeling in plant triterpene biosynthesis.</title>
        <authorList>
            <person name="De La Pena R."/>
            <person name="Hodgson H."/>
            <person name="Liu J.C."/>
            <person name="Stephenson M.J."/>
            <person name="Martin A.C."/>
            <person name="Owen C."/>
            <person name="Harkess A."/>
            <person name="Leebens-Mack J."/>
            <person name="Jimenez L.E."/>
            <person name="Osbourn A."/>
            <person name="Sattely E.S."/>
        </authorList>
    </citation>
    <scope>NUCLEOTIDE SEQUENCE [LARGE SCALE GENOMIC DNA]</scope>
    <source>
        <strain evidence="2">cv. JPN11</strain>
        <tissue evidence="1">Leaf</tissue>
    </source>
</reference>
<sequence length="355" mass="39738">MGCYFLLVFLAFLGVVQVSLSLNEAYRRNFITWDDIQVDWRKLWLNTGENFNHTRLIIVDKNGAGHSATVQGAVDMVPENNAERVKIYILPGIYREKVVVPQNKPYISFIGNEKRVSETVISWANKASDKDSNGIELGTSKSASVSIFSDFFCAAGITFANTVVAVPGGIGTQAVALRVAGDKAMLYKVRILGTQDTLLDDTGLHYFYQCYIQGSIDFIFGRARSLYKDCVLHSIAEKSGAIAAHHRDSPNDSTGFSFVNCVINGTGKIYLGRAWGNYSRIIYSYSLMEDIIHPAGWSDWNRPCRDKTVEFGEYQCRGKGADKSHRAPWLKSFSYNKAQPFLDATFIDGKQWLRL</sequence>
<proteinExistence type="predicted"/>
<evidence type="ECO:0000313" key="2">
    <source>
        <dbReference type="Proteomes" id="UP001164539"/>
    </source>
</evidence>
<name>A0ACC1YPA1_MELAZ</name>
<evidence type="ECO:0000313" key="1">
    <source>
        <dbReference type="EMBL" id="KAJ4725262.1"/>
    </source>
</evidence>
<protein>
    <submittedName>
        <fullName evidence="1">Pectinesterase</fullName>
    </submittedName>
</protein>
<keyword evidence="2" id="KW-1185">Reference proteome</keyword>
<dbReference type="Proteomes" id="UP001164539">
    <property type="component" value="Chromosome 2"/>
</dbReference>